<evidence type="ECO:0000313" key="4">
    <source>
        <dbReference type="Proteomes" id="UP000626109"/>
    </source>
</evidence>
<accession>A0A813L8C8</accession>
<gene>
    <name evidence="3" type="ORF">PGLA2088_LOCUS40381</name>
</gene>
<feature type="signal peptide" evidence="2">
    <location>
        <begin position="1"/>
        <end position="30"/>
    </location>
</feature>
<dbReference type="EMBL" id="CAJNNW010033458">
    <property type="protein sequence ID" value="CAE8718967.1"/>
    <property type="molecule type" value="Genomic_DNA"/>
</dbReference>
<feature type="chain" id="PRO_5032685177" evidence="2">
    <location>
        <begin position="31"/>
        <end position="75"/>
    </location>
</feature>
<evidence type="ECO:0000256" key="2">
    <source>
        <dbReference type="SAM" id="SignalP"/>
    </source>
</evidence>
<protein>
    <submittedName>
        <fullName evidence="3">Uncharacterized protein</fullName>
    </submittedName>
</protein>
<dbReference type="Proteomes" id="UP000626109">
    <property type="component" value="Unassembled WGS sequence"/>
</dbReference>
<keyword evidence="2" id="KW-0732">Signal</keyword>
<feature type="region of interest" description="Disordered" evidence="1">
    <location>
        <begin position="52"/>
        <end position="75"/>
    </location>
</feature>
<feature type="non-terminal residue" evidence="3">
    <location>
        <position position="75"/>
    </location>
</feature>
<feature type="compositionally biased region" description="Polar residues" evidence="1">
    <location>
        <begin position="52"/>
        <end position="68"/>
    </location>
</feature>
<evidence type="ECO:0000313" key="3">
    <source>
        <dbReference type="EMBL" id="CAE8718967.1"/>
    </source>
</evidence>
<dbReference type="AlphaFoldDB" id="A0A813L8C8"/>
<proteinExistence type="predicted"/>
<name>A0A813L8C8_POLGL</name>
<reference evidence="3" key="1">
    <citation type="submission" date="2021-02" db="EMBL/GenBank/DDBJ databases">
        <authorList>
            <person name="Dougan E. K."/>
            <person name="Rhodes N."/>
            <person name="Thang M."/>
            <person name="Chan C."/>
        </authorList>
    </citation>
    <scope>NUCLEOTIDE SEQUENCE</scope>
</reference>
<sequence>QDGPRCAGRLTKIIRLTLLTLPTYSDLAVCAGTGISWCLLSGTFCRRIGQESEPNPTRCTAGSNSTGRQYAHAAV</sequence>
<comment type="caution">
    <text evidence="3">The sequence shown here is derived from an EMBL/GenBank/DDBJ whole genome shotgun (WGS) entry which is preliminary data.</text>
</comment>
<evidence type="ECO:0000256" key="1">
    <source>
        <dbReference type="SAM" id="MobiDB-lite"/>
    </source>
</evidence>
<organism evidence="3 4">
    <name type="scientific">Polarella glacialis</name>
    <name type="common">Dinoflagellate</name>
    <dbReference type="NCBI Taxonomy" id="89957"/>
    <lineage>
        <taxon>Eukaryota</taxon>
        <taxon>Sar</taxon>
        <taxon>Alveolata</taxon>
        <taxon>Dinophyceae</taxon>
        <taxon>Suessiales</taxon>
        <taxon>Suessiaceae</taxon>
        <taxon>Polarella</taxon>
    </lineage>
</organism>